<feature type="transmembrane region" description="Helical" evidence="2">
    <location>
        <begin position="7"/>
        <end position="25"/>
    </location>
</feature>
<evidence type="ECO:0000313" key="3">
    <source>
        <dbReference type="EMBL" id="CAE8586156.1"/>
    </source>
</evidence>
<organism evidence="3 4">
    <name type="scientific">Polarella glacialis</name>
    <name type="common">Dinoflagellate</name>
    <dbReference type="NCBI Taxonomy" id="89957"/>
    <lineage>
        <taxon>Eukaryota</taxon>
        <taxon>Sar</taxon>
        <taxon>Alveolata</taxon>
        <taxon>Dinophyceae</taxon>
        <taxon>Suessiales</taxon>
        <taxon>Suessiaceae</taxon>
        <taxon>Polarella</taxon>
    </lineage>
</organism>
<reference evidence="3" key="1">
    <citation type="submission" date="2021-02" db="EMBL/GenBank/DDBJ databases">
        <authorList>
            <person name="Dougan E. K."/>
            <person name="Rhodes N."/>
            <person name="Thang M."/>
            <person name="Chan C."/>
        </authorList>
    </citation>
    <scope>NUCLEOTIDE SEQUENCE</scope>
</reference>
<keyword evidence="2" id="KW-0812">Transmembrane</keyword>
<proteinExistence type="predicted"/>
<protein>
    <submittedName>
        <fullName evidence="3">Uncharacterized protein</fullName>
    </submittedName>
</protein>
<comment type="caution">
    <text evidence="3">The sequence shown here is derived from an EMBL/GenBank/DDBJ whole genome shotgun (WGS) entry which is preliminary data.</text>
</comment>
<evidence type="ECO:0000256" key="2">
    <source>
        <dbReference type="SAM" id="Phobius"/>
    </source>
</evidence>
<evidence type="ECO:0000313" key="4">
    <source>
        <dbReference type="Proteomes" id="UP000654075"/>
    </source>
</evidence>
<feature type="region of interest" description="Disordered" evidence="1">
    <location>
        <begin position="170"/>
        <end position="203"/>
    </location>
</feature>
<keyword evidence="2" id="KW-0472">Membrane</keyword>
<name>A0A813DKY8_POLGL</name>
<dbReference type="EMBL" id="CAJNNV010001931">
    <property type="protein sequence ID" value="CAE8586156.1"/>
    <property type="molecule type" value="Genomic_DNA"/>
</dbReference>
<sequence length="203" mass="21991">MDPLLELSLNVLVFAMLVVLAYFIFPESDEGRVALGGQGAPKAGAVRGRPNSIKGVFTQEKLRHISPTRETNTLEERAGCQEDVQRLRGVVQRYSERNGIGYIACSECRDSHGRDVILLAADWQAAGLHVGSAVSFRMTTAARQSVAKGRPWAFDVTKLEGDEADEVQSIEAEAMKDASGGSEPKSSAPQETTGGSLPRQRFQ</sequence>
<gene>
    <name evidence="3" type="ORF">PGLA1383_LOCUS5051</name>
</gene>
<dbReference type="AlphaFoldDB" id="A0A813DKY8"/>
<accession>A0A813DKY8</accession>
<feature type="compositionally biased region" description="Polar residues" evidence="1">
    <location>
        <begin position="184"/>
        <end position="195"/>
    </location>
</feature>
<evidence type="ECO:0000256" key="1">
    <source>
        <dbReference type="SAM" id="MobiDB-lite"/>
    </source>
</evidence>
<dbReference type="Proteomes" id="UP000654075">
    <property type="component" value="Unassembled WGS sequence"/>
</dbReference>
<keyword evidence="4" id="KW-1185">Reference proteome</keyword>
<keyword evidence="2" id="KW-1133">Transmembrane helix</keyword>